<proteinExistence type="predicted"/>
<keyword evidence="1" id="KW-1133">Transmembrane helix</keyword>
<dbReference type="AlphaFoldDB" id="A0A2R4T7K1"/>
<gene>
    <name evidence="2" type="ORF">SLUN_25955</name>
</gene>
<feature type="transmembrane region" description="Helical" evidence="1">
    <location>
        <begin position="32"/>
        <end position="54"/>
    </location>
</feature>
<protein>
    <submittedName>
        <fullName evidence="2">Uncharacterized protein</fullName>
    </submittedName>
</protein>
<dbReference type="OrthoDB" id="4338919at2"/>
<name>A0A2R4T7K1_9ACTN</name>
<dbReference type="GeneID" id="55658699"/>
<keyword evidence="1" id="KW-0812">Transmembrane</keyword>
<keyword evidence="1" id="KW-0472">Membrane</keyword>
<organism evidence="2 3">
    <name type="scientific">Streptomyces lunaelactis</name>
    <dbReference type="NCBI Taxonomy" id="1535768"/>
    <lineage>
        <taxon>Bacteria</taxon>
        <taxon>Bacillati</taxon>
        <taxon>Actinomycetota</taxon>
        <taxon>Actinomycetes</taxon>
        <taxon>Kitasatosporales</taxon>
        <taxon>Streptomycetaceae</taxon>
        <taxon>Streptomyces</taxon>
    </lineage>
</organism>
<sequence length="223" mass="23722">MAEVEELLDDVTLRMPSAAELRARGNRRRVRLRAGAVAVAVAVAVVGGMSWALIQGGGRQNVRPAGVPTPTPVADGNPYKTGDAFDGLTESDVPLYGTWHWKLSDKPADEAVRFPRVGFDDACPQPAPRTPQGKLDRVSYTGIYKGDGESVARHRYADYGSAVQAADELRRLKDALAACGLKPRGTGADASYAGTSTGGPWLRVDIDSGTKWISVIEVQTSGD</sequence>
<dbReference type="RefSeq" id="WP_108152207.1">
    <property type="nucleotide sequence ID" value="NZ_CP026304.1"/>
</dbReference>
<evidence type="ECO:0000313" key="2">
    <source>
        <dbReference type="EMBL" id="AVZ75122.1"/>
    </source>
</evidence>
<reference evidence="2 3" key="1">
    <citation type="submission" date="2018-01" db="EMBL/GenBank/DDBJ databases">
        <title>Complete genome sequence of Streptomyces lunaelactis MM109T, a Ferroverdin A producer isolated from cave moonmilk deposits.</title>
        <authorList>
            <person name="Naome A."/>
            <person name="Martinet L."/>
            <person name="Maciejewska M."/>
            <person name="Anderssen S."/>
            <person name="Adam D."/>
            <person name="Tenconi E."/>
            <person name="Deflandre B."/>
            <person name="Arguelles-Arias A."/>
            <person name="Calusinska M."/>
            <person name="Copieters W."/>
            <person name="Karim L."/>
            <person name="Hanikenne M."/>
            <person name="Baurain D."/>
            <person name="van Wezel G."/>
            <person name="Smargiasso N."/>
            <person name="de Pauw E."/>
            <person name="Delfosse P."/>
            <person name="Rigali S."/>
        </authorList>
    </citation>
    <scope>NUCLEOTIDE SEQUENCE [LARGE SCALE GENOMIC DNA]</scope>
    <source>
        <strain evidence="2 3">MM109</strain>
    </source>
</reference>
<accession>A0A2R4T7K1</accession>
<evidence type="ECO:0000256" key="1">
    <source>
        <dbReference type="SAM" id="Phobius"/>
    </source>
</evidence>
<dbReference type="KEGG" id="slk:SLUN_25955"/>
<dbReference type="EMBL" id="CP026304">
    <property type="protein sequence ID" value="AVZ75122.1"/>
    <property type="molecule type" value="Genomic_DNA"/>
</dbReference>
<dbReference type="Proteomes" id="UP000244201">
    <property type="component" value="Chromosome"/>
</dbReference>
<keyword evidence="3" id="KW-1185">Reference proteome</keyword>
<evidence type="ECO:0000313" key="3">
    <source>
        <dbReference type="Proteomes" id="UP000244201"/>
    </source>
</evidence>